<reference evidence="1 2" key="1">
    <citation type="submission" date="2019-11" db="EMBL/GenBank/DDBJ databases">
        <title>Draft Genome Sequence of Plant Growth-Promoting Rhizosphere-Associated Bacteria.</title>
        <authorList>
            <person name="Vasilyev I.Y."/>
            <person name="Radchenko V."/>
            <person name="Ilnitskaya E.V."/>
        </authorList>
    </citation>
    <scope>NUCLEOTIDE SEQUENCE [LARGE SCALE GENOMIC DNA]</scope>
    <source>
        <strain evidence="1 2">VRA_01-1sq_f</strain>
    </source>
</reference>
<evidence type="ECO:0000313" key="1">
    <source>
        <dbReference type="EMBL" id="MSE09807.1"/>
    </source>
</evidence>
<name>A0A7X2SU47_9LACO</name>
<gene>
    <name evidence="1" type="ORF">GKC33_14445</name>
</gene>
<feature type="non-terminal residue" evidence="1">
    <location>
        <position position="1"/>
    </location>
</feature>
<feature type="non-terminal residue" evidence="1">
    <location>
        <position position="79"/>
    </location>
</feature>
<keyword evidence="1" id="KW-0808">Transferase</keyword>
<dbReference type="GO" id="GO:0016740">
    <property type="term" value="F:transferase activity"/>
    <property type="evidence" value="ECO:0007669"/>
    <property type="project" value="UniProtKB-KW"/>
</dbReference>
<dbReference type="AlphaFoldDB" id="A0A7X2SU47"/>
<sequence length="79" mass="9559">KKLDMNHSLEFWELAFSDPKAEWRNWNGPYFDNHYPTRKDWVAGRELDYLENDMRKIIYVDGEMVGSVSAYYDDGYLER</sequence>
<dbReference type="Proteomes" id="UP000467635">
    <property type="component" value="Unassembled WGS sequence"/>
</dbReference>
<organism evidence="1 2">
    <name type="scientific">Ligilactobacillus salivarius</name>
    <dbReference type="NCBI Taxonomy" id="1624"/>
    <lineage>
        <taxon>Bacteria</taxon>
        <taxon>Bacillati</taxon>
        <taxon>Bacillota</taxon>
        <taxon>Bacilli</taxon>
        <taxon>Lactobacillales</taxon>
        <taxon>Lactobacillaceae</taxon>
        <taxon>Ligilactobacillus</taxon>
    </lineage>
</organism>
<accession>A0A7X2SU47</accession>
<protein>
    <submittedName>
        <fullName evidence="1">GNAT family N-acetyltransferase</fullName>
    </submittedName>
</protein>
<proteinExistence type="predicted"/>
<dbReference type="EMBL" id="WKKX01001294">
    <property type="protein sequence ID" value="MSE09807.1"/>
    <property type="molecule type" value="Genomic_DNA"/>
</dbReference>
<comment type="caution">
    <text evidence="1">The sequence shown here is derived from an EMBL/GenBank/DDBJ whole genome shotgun (WGS) entry which is preliminary data.</text>
</comment>
<evidence type="ECO:0000313" key="2">
    <source>
        <dbReference type="Proteomes" id="UP000467635"/>
    </source>
</evidence>